<feature type="compositionally biased region" description="Polar residues" evidence="1">
    <location>
        <begin position="330"/>
        <end position="356"/>
    </location>
</feature>
<feature type="compositionally biased region" description="Basic and acidic residues" evidence="1">
    <location>
        <begin position="494"/>
        <end position="504"/>
    </location>
</feature>
<dbReference type="GO" id="GO:0005548">
    <property type="term" value="F:phospholipid transporter activity"/>
    <property type="evidence" value="ECO:0007669"/>
    <property type="project" value="InterPro"/>
</dbReference>
<feature type="transmembrane region" description="Helical" evidence="2">
    <location>
        <begin position="845"/>
        <end position="862"/>
    </location>
</feature>
<reference evidence="4 5" key="1">
    <citation type="journal article" date="2008" name="Nature">
        <title>The genome of Plasmodium knowlesi strain H, a zoonotic malaria parasite with host range from monkey to man.</title>
        <authorList>
            <person name="Pain A."/>
            <person name="Boehme U."/>
            <person name="Berry A.E."/>
            <person name="Mungall K."/>
            <person name="Finn R."/>
            <person name="Jackson A.P."/>
            <person name="Mourier T."/>
            <person name="Mistry J."/>
            <person name="Pasini E.M."/>
            <person name="Aslett M."/>
            <person name="Balasubrammaniam S."/>
            <person name="Borgwardt K."/>
            <person name="Brooks K."/>
            <person name="Carret C."/>
            <person name="Carver T.J."/>
            <person name="Cherevach I."/>
            <person name="Chillingworth T."/>
            <person name="Clarke T.G."/>
            <person name="Galinski M.R."/>
            <person name="Hall N."/>
            <person name="Harper D."/>
            <person name="Harris D."/>
            <person name="Hauser H."/>
            <person name="Ivens A."/>
            <person name="Janssen C.S."/>
            <person name="Keane T."/>
            <person name="Larke N."/>
            <person name="Lapp S."/>
            <person name="Marti M."/>
            <person name="Moule S."/>
            <person name="Meyer I.M."/>
            <person name="Ormond D."/>
            <person name="Peters N."/>
            <person name="Sanders M."/>
            <person name="Sanders S."/>
            <person name="Sergeant T.J."/>
            <person name="Simmonds M."/>
            <person name="Smith F."/>
            <person name="Squares R."/>
            <person name="Thurston S."/>
            <person name="Tivey A.R."/>
            <person name="Walker D."/>
            <person name="White B."/>
            <person name="Zuiderwijk E."/>
            <person name="Churcher C."/>
            <person name="Quail M.A."/>
            <person name="Cowman A.F."/>
            <person name="Turner C.M.R."/>
            <person name="Rajandream M.A."/>
            <person name="Kocken C.H.M."/>
            <person name="Thomas A.W."/>
            <person name="Newbold C.I."/>
            <person name="Barrell B.G."/>
            <person name="Berriman M."/>
        </authorList>
    </citation>
    <scope>NUCLEOTIDE SEQUENCE [LARGE SCALE GENOMIC DNA]</scope>
    <source>
        <strain evidence="4 5">H</strain>
    </source>
</reference>
<dbReference type="STRING" id="5851.B3L883"/>
<evidence type="ECO:0000256" key="1">
    <source>
        <dbReference type="SAM" id="MobiDB-lite"/>
    </source>
</evidence>
<feature type="compositionally biased region" description="Polar residues" evidence="1">
    <location>
        <begin position="456"/>
        <end position="465"/>
    </location>
</feature>
<dbReference type="InterPro" id="IPR023393">
    <property type="entry name" value="START-like_dom_sf"/>
</dbReference>
<dbReference type="HOGENOM" id="CLU_307687_0_0_1"/>
<dbReference type="InterPro" id="IPR055261">
    <property type="entry name" value="PI_transfer_N"/>
</dbReference>
<organism evidence="4 5">
    <name type="scientific">Plasmodium knowlesi (strain H)</name>
    <dbReference type="NCBI Taxonomy" id="5851"/>
    <lineage>
        <taxon>Eukaryota</taxon>
        <taxon>Sar</taxon>
        <taxon>Alveolata</taxon>
        <taxon>Apicomplexa</taxon>
        <taxon>Aconoidasida</taxon>
        <taxon>Haemosporida</taxon>
        <taxon>Plasmodiidae</taxon>
        <taxon>Plasmodium</taxon>
        <taxon>Plasmodium (Plasmodium)</taxon>
    </lineage>
</organism>
<dbReference type="InterPro" id="IPR001666">
    <property type="entry name" value="PI_transfer"/>
</dbReference>
<keyword evidence="2" id="KW-0812">Transmembrane</keyword>
<feature type="domain" description="Phosphatidylinositol transfer protein N-terminal" evidence="3">
    <location>
        <begin position="1"/>
        <end position="258"/>
    </location>
</feature>
<protein>
    <submittedName>
        <fullName evidence="4">Phosphatidylinositol transfer protein, putative</fullName>
    </submittedName>
</protein>
<feature type="region of interest" description="Disordered" evidence="1">
    <location>
        <begin position="530"/>
        <end position="552"/>
    </location>
</feature>
<keyword evidence="5" id="KW-1185">Reference proteome</keyword>
<dbReference type="OrthoDB" id="18453at2759"/>
<dbReference type="Pfam" id="PF02121">
    <property type="entry name" value="IP_trans"/>
    <property type="match status" value="1"/>
</dbReference>
<proteinExistence type="predicted"/>
<dbReference type="PhylomeDB" id="B3L883"/>
<dbReference type="SUPFAM" id="SSF55961">
    <property type="entry name" value="Bet v1-like"/>
    <property type="match status" value="1"/>
</dbReference>
<dbReference type="KEGG" id="pkn:PKNH_1249900"/>
<dbReference type="Proteomes" id="UP000031513">
    <property type="component" value="Chromosome 12"/>
</dbReference>
<name>B3L883_PLAKH</name>
<evidence type="ECO:0000259" key="3">
    <source>
        <dbReference type="Pfam" id="PF02121"/>
    </source>
</evidence>
<feature type="region of interest" description="Disordered" evidence="1">
    <location>
        <begin position="293"/>
        <end position="516"/>
    </location>
</feature>
<feature type="compositionally biased region" description="Low complexity" evidence="1">
    <location>
        <begin position="317"/>
        <end position="329"/>
    </location>
</feature>
<feature type="compositionally biased region" description="Basic and acidic residues" evidence="1">
    <location>
        <begin position="413"/>
        <end position="424"/>
    </location>
</feature>
<dbReference type="PANTHER" id="PTHR10658">
    <property type="entry name" value="PHOSPHATIDYLINOSITOL TRANSFER PROTEIN"/>
    <property type="match status" value="1"/>
</dbReference>
<dbReference type="GeneID" id="7322173"/>
<feature type="compositionally biased region" description="Basic residues" evidence="1">
    <location>
        <begin position="369"/>
        <end position="381"/>
    </location>
</feature>
<dbReference type="OMA" id="WIENSKV"/>
<gene>
    <name evidence="4" type="ORF">PKNH_1249900</name>
</gene>
<dbReference type="PANTHER" id="PTHR10658:SF11">
    <property type="entry name" value="VIBRATOR, ISOFORM B"/>
    <property type="match status" value="1"/>
</dbReference>
<dbReference type="AlphaFoldDB" id="B3L883"/>
<evidence type="ECO:0000313" key="4">
    <source>
        <dbReference type="EMBL" id="CAA9989824.1"/>
    </source>
</evidence>
<dbReference type="Gene3D" id="3.30.530.20">
    <property type="match status" value="1"/>
</dbReference>
<keyword evidence="2" id="KW-1133">Transmembrane helix</keyword>
<feature type="transmembrane region" description="Helical" evidence="2">
    <location>
        <begin position="820"/>
        <end position="838"/>
    </location>
</feature>
<dbReference type="EMBL" id="AM910994">
    <property type="protein sequence ID" value="CAA9989824.1"/>
    <property type="molecule type" value="Genomic_DNA"/>
</dbReference>
<dbReference type="InParanoid" id="B3L883"/>
<feature type="compositionally biased region" description="Basic residues" evidence="1">
    <location>
        <begin position="398"/>
        <end position="412"/>
    </location>
</feature>
<sequence>MKLIEFRLAMPLSMEEYNICHRHLLAKVTEEDTTNTINGVGKNNRMDVRKVVLFKKGTVHDENGKPVDYTFKRLNLVNKIPKWIQNFVDPKYCLVDEKSWSVDLNSKVLYEAKGFPKACVKIESTCHIGHNTEDNVFNLSDELLAQRKVVLIDIVNDKIPPGEYRTEEDPTIFYSEKAQRGRLEENWIENSKVIITCYKLFSIDIPYFGVLCSRFENWIVNIIKNSLLKYHRRALCQIDEWYNLTEKGIHMFEADLQEQLENFWKEVGLDVENDSTLAVQYMAKQQPRVASDQYVNNCGNGDDKLMDDGSRDSIKNGSSDGDSTYASSSQISKDNMNFPSIETGSLSGLNMSSPDLTENLDEKSATKGKGMKKKKKKKKKKNGCEEEEGENDNSTGKKNAKSGEKKKKKKKKEGQVEEKVKEDFDPFGSEGNHVAGGEHNTKVAGVDISTEAGEGSETSDSSRLNVNEEPYEHEEEPTGDFKLGEDDGSEEVVEEGHEKMEKTKSSKSSNGKWLKDDIMQEESVKLLTSTTEVGLTEAGEEAEKNRMPATPGVTKMRGRMLREVNKIDEDMLITENEEEAGEADDSDTMAEKNLSKDVLEMGAETKANLTSAYKSGDQADDEYTTYEHTVNEGEENPWKLHYIFVTKNKMSSTEGGIMNPFSTEKGLKNMNVQRIEKFKGGDDLLMLNPITKRMKMINYENEIWMREAMIDTSNNGEGVNDMFFSRRDKYLWEERGTGHLFTPTDMKNFYADQGGGRLEWVFSSRQSVSYKGGDGILNSYNAVNSVTEDSQMINNFAQHMESIHNYNTDDMSRKDSNTSLALFYVMALVFFVYSSMSIHKRFKSLFYFLLSALMCVCAFLYYEYWNHSWFYQGNVYKFSMSSPPGSINSVTSFLDVQKKQNSQEEFYKNFYNTLSELNKSTVNVNFASKSLNGQFQSTILNNIHDIFLRENVKYSHCADNL</sequence>
<dbReference type="VEuPathDB" id="PlasmoDB:PKNH_1249900"/>
<evidence type="ECO:0000256" key="2">
    <source>
        <dbReference type="SAM" id="Phobius"/>
    </source>
</evidence>
<dbReference type="RefSeq" id="XP_002259839.1">
    <property type="nucleotide sequence ID" value="XM_002259803.1"/>
</dbReference>
<feature type="compositionally biased region" description="Acidic residues" evidence="1">
    <location>
        <begin position="469"/>
        <end position="478"/>
    </location>
</feature>
<evidence type="ECO:0000313" key="5">
    <source>
        <dbReference type="Proteomes" id="UP000031513"/>
    </source>
</evidence>
<accession>B3L883</accession>
<feature type="compositionally biased region" description="Basic and acidic residues" evidence="1">
    <location>
        <begin position="301"/>
        <end position="314"/>
    </location>
</feature>
<keyword evidence="2" id="KW-0472">Membrane</keyword>